<dbReference type="GO" id="GO:0003677">
    <property type="term" value="F:DNA binding"/>
    <property type="evidence" value="ECO:0007669"/>
    <property type="project" value="UniProtKB-KW"/>
</dbReference>
<dbReference type="InterPro" id="IPR009057">
    <property type="entry name" value="Homeodomain-like_sf"/>
</dbReference>
<evidence type="ECO:0000313" key="4">
    <source>
        <dbReference type="EMBL" id="PFX28026.1"/>
    </source>
</evidence>
<accession>A0A2B4SF72</accession>
<dbReference type="PROSITE" id="PS51253">
    <property type="entry name" value="HTH_CENPB"/>
    <property type="match status" value="1"/>
</dbReference>
<dbReference type="AlphaFoldDB" id="A0A2B4SF72"/>
<evidence type="ECO:0000313" key="5">
    <source>
        <dbReference type="Proteomes" id="UP000225706"/>
    </source>
</evidence>
<evidence type="ECO:0000256" key="1">
    <source>
        <dbReference type="ARBA" id="ARBA00023125"/>
    </source>
</evidence>
<feature type="compositionally biased region" description="Acidic residues" evidence="2">
    <location>
        <begin position="91"/>
        <end position="118"/>
    </location>
</feature>
<dbReference type="SMART" id="SM00674">
    <property type="entry name" value="CENPB"/>
    <property type="match status" value="1"/>
</dbReference>
<comment type="caution">
    <text evidence="4">The sequence shown here is derived from an EMBL/GenBank/DDBJ whole genome shotgun (WGS) entry which is preliminary data.</text>
</comment>
<organism evidence="4 5">
    <name type="scientific">Stylophora pistillata</name>
    <name type="common">Smooth cauliflower coral</name>
    <dbReference type="NCBI Taxonomy" id="50429"/>
    <lineage>
        <taxon>Eukaryota</taxon>
        <taxon>Metazoa</taxon>
        <taxon>Cnidaria</taxon>
        <taxon>Anthozoa</taxon>
        <taxon>Hexacorallia</taxon>
        <taxon>Scleractinia</taxon>
        <taxon>Astrocoeniina</taxon>
        <taxon>Pocilloporidae</taxon>
        <taxon>Stylophora</taxon>
    </lineage>
</organism>
<keyword evidence="1" id="KW-0238">DNA-binding</keyword>
<dbReference type="SUPFAM" id="SSF46689">
    <property type="entry name" value="Homeodomain-like"/>
    <property type="match status" value="1"/>
</dbReference>
<evidence type="ECO:0000259" key="3">
    <source>
        <dbReference type="PROSITE" id="PS51253"/>
    </source>
</evidence>
<keyword evidence="5" id="KW-1185">Reference proteome</keyword>
<proteinExistence type="predicted"/>
<dbReference type="Proteomes" id="UP000225706">
    <property type="component" value="Unassembled WGS sequence"/>
</dbReference>
<name>A0A2B4SF72_STYPI</name>
<dbReference type="Pfam" id="PF03221">
    <property type="entry name" value="HTH_Tnp_Tc5"/>
    <property type="match status" value="1"/>
</dbReference>
<feature type="region of interest" description="Disordered" evidence="2">
    <location>
        <begin position="63"/>
        <end position="118"/>
    </location>
</feature>
<reference evidence="5" key="1">
    <citation type="journal article" date="2017" name="bioRxiv">
        <title>Comparative analysis of the genomes of Stylophora pistillata and Acropora digitifera provides evidence for extensive differences between species of corals.</title>
        <authorList>
            <person name="Voolstra C.R."/>
            <person name="Li Y."/>
            <person name="Liew Y.J."/>
            <person name="Baumgarten S."/>
            <person name="Zoccola D."/>
            <person name="Flot J.-F."/>
            <person name="Tambutte S."/>
            <person name="Allemand D."/>
            <person name="Aranda M."/>
        </authorList>
    </citation>
    <scope>NUCLEOTIDE SEQUENCE [LARGE SCALE GENOMIC DNA]</scope>
</reference>
<protein>
    <recommendedName>
        <fullName evidence="3">HTH CENPB-type domain-containing protein</fullName>
    </recommendedName>
</protein>
<evidence type="ECO:0000256" key="2">
    <source>
        <dbReference type="SAM" id="MobiDB-lite"/>
    </source>
</evidence>
<dbReference type="Gene3D" id="1.10.10.60">
    <property type="entry name" value="Homeodomain-like"/>
    <property type="match status" value="1"/>
</dbReference>
<dbReference type="OrthoDB" id="2162928at2759"/>
<dbReference type="InterPro" id="IPR006600">
    <property type="entry name" value="HTH_CenpB_DNA-bd_dom"/>
</dbReference>
<sequence>MGCFTPKYPEVDQRLLEWFSEQRSQGIAVGGLMLRLKAKEFYYDPALKASVGWYINWKPSHSFTLRTKDHPRPASAKRSRRANSKIPPDDAIYEEEQDNDAEDDEMEEEFDTESEDEP</sequence>
<gene>
    <name evidence="4" type="ORF">AWC38_SpisGene7250</name>
</gene>
<dbReference type="EMBL" id="LSMT01000091">
    <property type="protein sequence ID" value="PFX28026.1"/>
    <property type="molecule type" value="Genomic_DNA"/>
</dbReference>
<feature type="domain" description="HTH CENPB-type" evidence="3">
    <location>
        <begin position="1"/>
        <end position="67"/>
    </location>
</feature>